<dbReference type="Pfam" id="PF07228">
    <property type="entry name" value="SpoIIE"/>
    <property type="match status" value="1"/>
</dbReference>
<dbReference type="PROSITE" id="PS51746">
    <property type="entry name" value="PPM_2"/>
    <property type="match status" value="1"/>
</dbReference>
<evidence type="ECO:0000313" key="3">
    <source>
        <dbReference type="Proteomes" id="UP000516028"/>
    </source>
</evidence>
<dbReference type="InterPro" id="IPR036457">
    <property type="entry name" value="PPM-type-like_dom_sf"/>
</dbReference>
<organism evidence="2 3">
    <name type="scientific">Diaphorobacter aerolatus</name>
    <dbReference type="NCBI Taxonomy" id="1288495"/>
    <lineage>
        <taxon>Bacteria</taxon>
        <taxon>Pseudomonadati</taxon>
        <taxon>Pseudomonadota</taxon>
        <taxon>Betaproteobacteria</taxon>
        <taxon>Burkholderiales</taxon>
        <taxon>Comamonadaceae</taxon>
        <taxon>Diaphorobacter</taxon>
    </lineage>
</organism>
<dbReference type="Proteomes" id="UP000516028">
    <property type="component" value="Chromosome"/>
</dbReference>
<dbReference type="CDD" id="cd00143">
    <property type="entry name" value="PP2Cc"/>
    <property type="match status" value="1"/>
</dbReference>
<keyword evidence="3" id="KW-1185">Reference proteome</keyword>
<reference evidence="2 3" key="1">
    <citation type="submission" date="2020-08" db="EMBL/GenBank/DDBJ databases">
        <title>Genome sequence of Diaphorobacter aerolatus KACC 16536T.</title>
        <authorList>
            <person name="Hyun D.-W."/>
            <person name="Bae J.-W."/>
        </authorList>
    </citation>
    <scope>NUCLEOTIDE SEQUENCE [LARGE SCALE GENOMIC DNA]</scope>
    <source>
        <strain evidence="2 3">KACC 16536</strain>
    </source>
</reference>
<dbReference type="Gene3D" id="3.60.40.10">
    <property type="entry name" value="PPM-type phosphatase domain"/>
    <property type="match status" value="1"/>
</dbReference>
<dbReference type="InterPro" id="IPR001932">
    <property type="entry name" value="PPM-type_phosphatase-like_dom"/>
</dbReference>
<evidence type="ECO:0000259" key="1">
    <source>
        <dbReference type="PROSITE" id="PS51746"/>
    </source>
</evidence>
<proteinExistence type="predicted"/>
<dbReference type="SUPFAM" id="SSF81606">
    <property type="entry name" value="PP2C-like"/>
    <property type="match status" value="1"/>
</dbReference>
<sequence length="145" mass="16016">MGDSRCYRLRDGALEQLTRDHSWLQEQLDAGLITPKQAETSEHGNLVTRALGVETTVQIDFNEFPLEAQDMYILCSDGLTDMIGDEDLAALANAPAPLTEKAHRMIQLANAMGGRDNISVVLIQAAGERQKTVRPSLMSRLLRSH</sequence>
<dbReference type="AlphaFoldDB" id="A0A7H0GGR9"/>
<feature type="domain" description="PPM-type phosphatase" evidence="1">
    <location>
        <begin position="1"/>
        <end position="125"/>
    </location>
</feature>
<dbReference type="KEGG" id="daer:H9K75_14545"/>
<name>A0A7H0GGR9_9BURK</name>
<protein>
    <submittedName>
        <fullName evidence="2">Serine/threonine-protein phosphatase</fullName>
    </submittedName>
</protein>
<accession>A0A7H0GGR9</accession>
<evidence type="ECO:0000313" key="2">
    <source>
        <dbReference type="EMBL" id="QNP47485.1"/>
    </source>
</evidence>
<gene>
    <name evidence="2" type="ORF">H9K75_14545</name>
</gene>
<dbReference type="EMBL" id="CP060783">
    <property type="protein sequence ID" value="QNP47485.1"/>
    <property type="molecule type" value="Genomic_DNA"/>
</dbReference>